<accession>A0A9Q0QUP5</accession>
<feature type="region of interest" description="Disordered" evidence="1">
    <location>
        <begin position="60"/>
        <end position="86"/>
    </location>
</feature>
<keyword evidence="3" id="KW-1185">Reference proteome</keyword>
<evidence type="ECO:0000313" key="3">
    <source>
        <dbReference type="Proteomes" id="UP001141806"/>
    </source>
</evidence>
<gene>
    <name evidence="2" type="ORF">NE237_005772</name>
</gene>
<evidence type="ECO:0000313" key="2">
    <source>
        <dbReference type="EMBL" id="KAJ4972598.1"/>
    </source>
</evidence>
<organism evidence="2 3">
    <name type="scientific">Protea cynaroides</name>
    <dbReference type="NCBI Taxonomy" id="273540"/>
    <lineage>
        <taxon>Eukaryota</taxon>
        <taxon>Viridiplantae</taxon>
        <taxon>Streptophyta</taxon>
        <taxon>Embryophyta</taxon>
        <taxon>Tracheophyta</taxon>
        <taxon>Spermatophyta</taxon>
        <taxon>Magnoliopsida</taxon>
        <taxon>Proteales</taxon>
        <taxon>Proteaceae</taxon>
        <taxon>Protea</taxon>
    </lineage>
</organism>
<dbReference type="AlphaFoldDB" id="A0A9Q0QUP5"/>
<comment type="caution">
    <text evidence="2">The sequence shown here is derived from an EMBL/GenBank/DDBJ whole genome shotgun (WGS) entry which is preliminary data.</text>
</comment>
<reference evidence="2" key="1">
    <citation type="journal article" date="2023" name="Plant J.">
        <title>The genome of the king protea, Protea cynaroides.</title>
        <authorList>
            <person name="Chang J."/>
            <person name="Duong T.A."/>
            <person name="Schoeman C."/>
            <person name="Ma X."/>
            <person name="Roodt D."/>
            <person name="Barker N."/>
            <person name="Li Z."/>
            <person name="Van de Peer Y."/>
            <person name="Mizrachi E."/>
        </authorList>
    </citation>
    <scope>NUCLEOTIDE SEQUENCE</scope>
    <source>
        <tissue evidence="2">Young leaves</tissue>
    </source>
</reference>
<dbReference type="Proteomes" id="UP001141806">
    <property type="component" value="Unassembled WGS sequence"/>
</dbReference>
<name>A0A9Q0QUP5_9MAGN</name>
<protein>
    <submittedName>
        <fullName evidence="2">Uncharacterized protein</fullName>
    </submittedName>
</protein>
<sequence>MTNKARKNSQSFRDKSKKLVSNITEVPVIYVAEKSLGTKPGSSLPAPASTRLVSIPIMDGTSFTSPYIPESRRSQEPESSSRTSSHLMELPAEEIYVINEGVTNVDGRASNYIKLFHERILSDSRVK</sequence>
<proteinExistence type="predicted"/>
<evidence type="ECO:0000256" key="1">
    <source>
        <dbReference type="SAM" id="MobiDB-lite"/>
    </source>
</evidence>
<dbReference type="EMBL" id="JAMYWD010000004">
    <property type="protein sequence ID" value="KAJ4972598.1"/>
    <property type="molecule type" value="Genomic_DNA"/>
</dbReference>